<dbReference type="SMART" id="SM00470">
    <property type="entry name" value="ParB"/>
    <property type="match status" value="1"/>
</dbReference>
<dbReference type="CDD" id="cd16400">
    <property type="entry name" value="ParB_Srx_like_nuclease"/>
    <property type="match status" value="1"/>
</dbReference>
<dbReference type="Proteomes" id="UP000078316">
    <property type="component" value="Unassembled WGS sequence"/>
</dbReference>
<reference evidence="2 3" key="1">
    <citation type="submission" date="2016-04" db="EMBL/GenBank/DDBJ databases">
        <authorList>
            <person name="Evans L.H."/>
            <person name="Alamgir A."/>
            <person name="Owens N."/>
            <person name="Weber N.D."/>
            <person name="Virtaneva K."/>
            <person name="Barbian K."/>
            <person name="Babar A."/>
            <person name="Rosenke K."/>
        </authorList>
    </citation>
    <scope>NUCLEOTIDE SEQUENCE [LARGE SCALE GENOMIC DNA]</scope>
    <source>
        <strain evidence="2 3">PMB02</strain>
    </source>
</reference>
<organism evidence="2 3">
    <name type="scientific">Methylobacterium platani</name>
    <dbReference type="NCBI Taxonomy" id="427683"/>
    <lineage>
        <taxon>Bacteria</taxon>
        <taxon>Pseudomonadati</taxon>
        <taxon>Pseudomonadota</taxon>
        <taxon>Alphaproteobacteria</taxon>
        <taxon>Hyphomicrobiales</taxon>
        <taxon>Methylobacteriaceae</taxon>
        <taxon>Methylobacterium</taxon>
    </lineage>
</organism>
<dbReference type="InterPro" id="IPR036086">
    <property type="entry name" value="ParB/Sulfiredoxin_sf"/>
</dbReference>
<dbReference type="RefSeq" id="WP_048435496.1">
    <property type="nucleotide sequence ID" value="NZ_LWHQ01000036.1"/>
</dbReference>
<dbReference type="SUPFAM" id="SSF110849">
    <property type="entry name" value="ParB/Sulfiredoxin"/>
    <property type="match status" value="1"/>
</dbReference>
<name>A0A179S900_9HYPH</name>
<proteinExistence type="predicted"/>
<comment type="caution">
    <text evidence="2">The sequence shown here is derived from an EMBL/GenBank/DDBJ whole genome shotgun (WGS) entry which is preliminary data.</text>
</comment>
<evidence type="ECO:0000259" key="1">
    <source>
        <dbReference type="SMART" id="SM00470"/>
    </source>
</evidence>
<gene>
    <name evidence="2" type="ORF">A5481_17705</name>
</gene>
<dbReference type="InterPro" id="IPR003115">
    <property type="entry name" value="ParB_N"/>
</dbReference>
<sequence>MSPLSLLPPLALRPTEETDPGRIGEVIALILDAQAWTQPICVERDTLAVLDGHHRLAAAIQLGLARVPVRTYDYAAVPLASWRPEVAPTRDEVLRRALAGRLYPPKTTRHTFAPAPETAVGLAQLVGP</sequence>
<dbReference type="STRING" id="427683.A5481_17705"/>
<dbReference type="Gene3D" id="3.90.1530.10">
    <property type="entry name" value="Conserved hypothetical protein from pyrococcus furiosus pfu- 392566-001, ParB domain"/>
    <property type="match status" value="1"/>
</dbReference>
<protein>
    <recommendedName>
        <fullName evidence="1">ParB-like N-terminal domain-containing protein</fullName>
    </recommendedName>
</protein>
<feature type="domain" description="ParB-like N-terminal" evidence="1">
    <location>
        <begin position="1"/>
        <end position="88"/>
    </location>
</feature>
<dbReference type="AlphaFoldDB" id="A0A179S900"/>
<evidence type="ECO:0000313" key="2">
    <source>
        <dbReference type="EMBL" id="OAS22982.1"/>
    </source>
</evidence>
<accession>A0A179S900</accession>
<evidence type="ECO:0000313" key="3">
    <source>
        <dbReference type="Proteomes" id="UP000078316"/>
    </source>
</evidence>
<dbReference type="EMBL" id="LWHQ01000036">
    <property type="protein sequence ID" value="OAS22982.1"/>
    <property type="molecule type" value="Genomic_DNA"/>
</dbReference>